<dbReference type="EMBL" id="BLLF01000034">
    <property type="protein sequence ID" value="GFH06332.1"/>
    <property type="molecule type" value="Genomic_DNA"/>
</dbReference>
<keyword evidence="2" id="KW-1185">Reference proteome</keyword>
<accession>A0A699YTB6</accession>
<name>A0A699YTB6_HAELA</name>
<comment type="caution">
    <text evidence="1">The sequence shown here is derived from an EMBL/GenBank/DDBJ whole genome shotgun (WGS) entry which is preliminary data.</text>
</comment>
<gene>
    <name evidence="1" type="ORF">HaLaN_00944</name>
</gene>
<dbReference type="AlphaFoldDB" id="A0A699YTB6"/>
<dbReference type="Proteomes" id="UP000485058">
    <property type="component" value="Unassembled WGS sequence"/>
</dbReference>
<evidence type="ECO:0000313" key="2">
    <source>
        <dbReference type="Proteomes" id="UP000485058"/>
    </source>
</evidence>
<evidence type="ECO:0000313" key="1">
    <source>
        <dbReference type="EMBL" id="GFH06332.1"/>
    </source>
</evidence>
<proteinExistence type="predicted"/>
<organism evidence="1 2">
    <name type="scientific">Haematococcus lacustris</name>
    <name type="common">Green alga</name>
    <name type="synonym">Haematococcus pluvialis</name>
    <dbReference type="NCBI Taxonomy" id="44745"/>
    <lineage>
        <taxon>Eukaryota</taxon>
        <taxon>Viridiplantae</taxon>
        <taxon>Chlorophyta</taxon>
        <taxon>core chlorophytes</taxon>
        <taxon>Chlorophyceae</taxon>
        <taxon>CS clade</taxon>
        <taxon>Chlamydomonadales</taxon>
        <taxon>Haematococcaceae</taxon>
        <taxon>Haematococcus</taxon>
    </lineage>
</organism>
<sequence length="102" mass="10714">MPGIAHVHLRIPPVSADDSADDSAAGHAHSVTADTMKRLRLPQIAILFGAGVAASSDYRSGPKLQPRVKVSPKAKAINKLVAIMELPRGAPSLPEPWSHGPL</sequence>
<protein>
    <submittedName>
        <fullName evidence="1">Uncharacterized protein</fullName>
    </submittedName>
</protein>
<reference evidence="1 2" key="1">
    <citation type="submission" date="2020-02" db="EMBL/GenBank/DDBJ databases">
        <title>Draft genome sequence of Haematococcus lacustris strain NIES-144.</title>
        <authorList>
            <person name="Morimoto D."/>
            <person name="Nakagawa S."/>
            <person name="Yoshida T."/>
            <person name="Sawayama S."/>
        </authorList>
    </citation>
    <scope>NUCLEOTIDE SEQUENCE [LARGE SCALE GENOMIC DNA]</scope>
    <source>
        <strain evidence="1 2">NIES-144</strain>
    </source>
</reference>